<name>A0A4V3I3S5_9PEZI</name>
<feature type="compositionally biased region" description="Basic and acidic residues" evidence="1">
    <location>
        <begin position="56"/>
        <end position="70"/>
    </location>
</feature>
<evidence type="ECO:0000313" key="2">
    <source>
        <dbReference type="EMBL" id="TEA19905.1"/>
    </source>
</evidence>
<dbReference type="EMBL" id="QAPF01000041">
    <property type="protein sequence ID" value="TEA19905.1"/>
    <property type="molecule type" value="Genomic_DNA"/>
</dbReference>
<protein>
    <submittedName>
        <fullName evidence="2">Uncharacterized protein</fullName>
    </submittedName>
</protein>
<dbReference type="Proteomes" id="UP000295604">
    <property type="component" value="Unassembled WGS sequence"/>
</dbReference>
<feature type="compositionally biased region" description="Basic and acidic residues" evidence="1">
    <location>
        <begin position="146"/>
        <end position="155"/>
    </location>
</feature>
<gene>
    <name evidence="2" type="ORF">C8034_v009829</name>
</gene>
<feature type="region of interest" description="Disordered" evidence="1">
    <location>
        <begin position="115"/>
        <end position="166"/>
    </location>
</feature>
<feature type="compositionally biased region" description="Polar residues" evidence="1">
    <location>
        <begin position="131"/>
        <end position="142"/>
    </location>
</feature>
<evidence type="ECO:0000313" key="3">
    <source>
        <dbReference type="Proteomes" id="UP000295604"/>
    </source>
</evidence>
<keyword evidence="3" id="KW-1185">Reference proteome</keyword>
<feature type="region of interest" description="Disordered" evidence="1">
    <location>
        <begin position="15"/>
        <end position="76"/>
    </location>
</feature>
<sequence length="166" mass="18345">MCGCKRRRAARQAWLEQRSGVAPGPFCGGRGFGPSGGPPFRPPFAGGGGGGGPFSRWRDAPPVREPEYRDIPPQQVPREAHVQFRDVEKGPIIEKNPTSLERAERSVSFMSSPFSRLRSSLRSNRTDMTRDSTATQLPQYTSGGVEVRDEKKRESLPPAYDAATKW</sequence>
<reference evidence="2 3" key="1">
    <citation type="submission" date="2018-11" db="EMBL/GenBank/DDBJ databases">
        <title>Genome sequence and assembly of Colletotrichum sidae.</title>
        <authorList>
            <person name="Gan P."/>
            <person name="Shirasu K."/>
        </authorList>
    </citation>
    <scope>NUCLEOTIDE SEQUENCE [LARGE SCALE GENOMIC DNA]</scope>
    <source>
        <strain evidence="2 3">CBS 518.97</strain>
    </source>
</reference>
<dbReference type="AlphaFoldDB" id="A0A4V3I3S5"/>
<evidence type="ECO:0000256" key="1">
    <source>
        <dbReference type="SAM" id="MobiDB-lite"/>
    </source>
</evidence>
<proteinExistence type="predicted"/>
<feature type="compositionally biased region" description="Gly residues" evidence="1">
    <location>
        <begin position="26"/>
        <end position="35"/>
    </location>
</feature>
<comment type="caution">
    <text evidence="2">The sequence shown here is derived from an EMBL/GenBank/DDBJ whole genome shotgun (WGS) entry which is preliminary data.</text>
</comment>
<accession>A0A4V3I3S5</accession>
<organism evidence="2 3">
    <name type="scientific">Colletotrichum sidae</name>
    <dbReference type="NCBI Taxonomy" id="1347389"/>
    <lineage>
        <taxon>Eukaryota</taxon>
        <taxon>Fungi</taxon>
        <taxon>Dikarya</taxon>
        <taxon>Ascomycota</taxon>
        <taxon>Pezizomycotina</taxon>
        <taxon>Sordariomycetes</taxon>
        <taxon>Hypocreomycetidae</taxon>
        <taxon>Glomerellales</taxon>
        <taxon>Glomerellaceae</taxon>
        <taxon>Colletotrichum</taxon>
        <taxon>Colletotrichum orbiculare species complex</taxon>
    </lineage>
</organism>